<organism evidence="7 8">
    <name type="scientific">Lupinus albus</name>
    <name type="common">White lupine</name>
    <name type="synonym">Lupinus termis</name>
    <dbReference type="NCBI Taxonomy" id="3870"/>
    <lineage>
        <taxon>Eukaryota</taxon>
        <taxon>Viridiplantae</taxon>
        <taxon>Streptophyta</taxon>
        <taxon>Embryophyta</taxon>
        <taxon>Tracheophyta</taxon>
        <taxon>Spermatophyta</taxon>
        <taxon>Magnoliopsida</taxon>
        <taxon>eudicotyledons</taxon>
        <taxon>Gunneridae</taxon>
        <taxon>Pentapetalae</taxon>
        <taxon>rosids</taxon>
        <taxon>fabids</taxon>
        <taxon>Fabales</taxon>
        <taxon>Fabaceae</taxon>
        <taxon>Papilionoideae</taxon>
        <taxon>50 kb inversion clade</taxon>
        <taxon>genistoids sensu lato</taxon>
        <taxon>core genistoids</taxon>
        <taxon>Genisteae</taxon>
        <taxon>Lupinus</taxon>
    </lineage>
</organism>
<dbReference type="EMBL" id="WOCE01000020">
    <property type="protein sequence ID" value="KAE9591347.1"/>
    <property type="molecule type" value="Genomic_DNA"/>
</dbReference>
<feature type="transmembrane region" description="Helical" evidence="5">
    <location>
        <begin position="305"/>
        <end position="323"/>
    </location>
</feature>
<keyword evidence="5" id="KW-1133">Transmembrane helix</keyword>
<evidence type="ECO:0000256" key="3">
    <source>
        <dbReference type="ARBA" id="ARBA00022833"/>
    </source>
</evidence>
<dbReference type="Proteomes" id="UP000447434">
    <property type="component" value="Chromosome 20"/>
</dbReference>
<keyword evidence="1" id="KW-0479">Metal-binding</keyword>
<sequence>MKWVVERYGFSTFHFITLFIHLCLKIFEWKVLPMDQGRIKHEGEVLDHVHEGGHENSSVLVDGAVIHVVDGVSLGGKVSISGEPGSSKETGNDSGLNKEINEVKGPNKEKIIDTLTVVDEGTSNSSNHLVNEEVLETVQNEHVNGDNRKLEAKVTESGLREVDLKDLKGVPETDKNSSVVDIKRSSCKGLSISSDGERVCRICYLASGRLSNASAVGIDGSTTSRADLIHLGCACKDDLGIAHIHCAEAWFRLRGNRVCEICGETAKNVSGIADRRSMAEWNERGHMDEESNSSRYGACWRGQPFCNFLMACLVIAFVLPWFLHVNMY</sequence>
<feature type="region of interest" description="Disordered" evidence="4">
    <location>
        <begin position="79"/>
        <end position="100"/>
    </location>
</feature>
<keyword evidence="3" id="KW-0862">Zinc</keyword>
<dbReference type="SMART" id="SM00744">
    <property type="entry name" value="RINGv"/>
    <property type="match status" value="1"/>
</dbReference>
<evidence type="ECO:0000256" key="5">
    <source>
        <dbReference type="SAM" id="Phobius"/>
    </source>
</evidence>
<evidence type="ECO:0000256" key="1">
    <source>
        <dbReference type="ARBA" id="ARBA00022723"/>
    </source>
</evidence>
<keyword evidence="5" id="KW-0472">Membrane</keyword>
<evidence type="ECO:0000313" key="7">
    <source>
        <dbReference type="EMBL" id="KAE9591347.1"/>
    </source>
</evidence>
<keyword evidence="5" id="KW-0812">Transmembrane</keyword>
<dbReference type="AlphaFoldDB" id="A0A6A4NXT2"/>
<proteinExistence type="predicted"/>
<dbReference type="GO" id="GO:0008270">
    <property type="term" value="F:zinc ion binding"/>
    <property type="evidence" value="ECO:0007669"/>
    <property type="project" value="UniProtKB-KW"/>
</dbReference>
<dbReference type="InterPro" id="IPR011016">
    <property type="entry name" value="Znf_RING-CH"/>
</dbReference>
<feature type="transmembrane region" description="Helical" evidence="5">
    <location>
        <begin position="12"/>
        <end position="32"/>
    </location>
</feature>
<dbReference type="Pfam" id="PF12906">
    <property type="entry name" value="RINGv"/>
    <property type="match status" value="1"/>
</dbReference>
<keyword evidence="2" id="KW-0863">Zinc-finger</keyword>
<evidence type="ECO:0000313" key="8">
    <source>
        <dbReference type="Proteomes" id="UP000447434"/>
    </source>
</evidence>
<reference evidence="8" key="1">
    <citation type="journal article" date="2020" name="Nat. Commun.">
        <title>Genome sequence of the cluster root forming white lupin.</title>
        <authorList>
            <person name="Hufnagel B."/>
            <person name="Marques A."/>
            <person name="Soriano A."/>
            <person name="Marques L."/>
            <person name="Divol F."/>
            <person name="Doumas P."/>
            <person name="Sallet E."/>
            <person name="Mancinotti D."/>
            <person name="Carrere S."/>
            <person name="Marande W."/>
            <person name="Arribat S."/>
            <person name="Keller J."/>
            <person name="Huneau C."/>
            <person name="Blein T."/>
            <person name="Aime D."/>
            <person name="Laguerre M."/>
            <person name="Taylor J."/>
            <person name="Schubert V."/>
            <person name="Nelson M."/>
            <person name="Geu-Flores F."/>
            <person name="Crespi M."/>
            <person name="Gallardo-Guerrero K."/>
            <person name="Delaux P.-M."/>
            <person name="Salse J."/>
            <person name="Berges H."/>
            <person name="Guyot R."/>
            <person name="Gouzy J."/>
            <person name="Peret B."/>
        </authorList>
    </citation>
    <scope>NUCLEOTIDE SEQUENCE [LARGE SCALE GENOMIC DNA]</scope>
    <source>
        <strain evidence="8">cv. Amiga</strain>
    </source>
</reference>
<dbReference type="SUPFAM" id="SSF57850">
    <property type="entry name" value="RING/U-box"/>
    <property type="match status" value="1"/>
</dbReference>
<gene>
    <name evidence="7" type="ORF">Lalb_Chr20g0117521</name>
</gene>
<dbReference type="PANTHER" id="PTHR46214:SF8">
    <property type="entry name" value="RING_FYVE_PHD ZINC FINGER SUPERFAMILY PROTEIN"/>
    <property type="match status" value="1"/>
</dbReference>
<name>A0A6A4NXT2_LUPAL</name>
<evidence type="ECO:0000259" key="6">
    <source>
        <dbReference type="PROSITE" id="PS51292"/>
    </source>
</evidence>
<protein>
    <submittedName>
        <fullName evidence="7">Putative E3 ubiquitin-protein ligase MARCH</fullName>
    </submittedName>
</protein>
<feature type="domain" description="RING-CH-type" evidence="6">
    <location>
        <begin position="192"/>
        <end position="269"/>
    </location>
</feature>
<keyword evidence="8" id="KW-1185">Reference proteome</keyword>
<evidence type="ECO:0000256" key="4">
    <source>
        <dbReference type="SAM" id="MobiDB-lite"/>
    </source>
</evidence>
<dbReference type="OrthoDB" id="1734943at2759"/>
<dbReference type="PANTHER" id="PTHR46214">
    <property type="entry name" value="ZINC FINGER, RING-CH-TYPE"/>
    <property type="match status" value="1"/>
</dbReference>
<accession>A0A6A4NXT2</accession>
<dbReference type="PROSITE" id="PS51292">
    <property type="entry name" value="ZF_RING_CH"/>
    <property type="match status" value="1"/>
</dbReference>
<dbReference type="Gene3D" id="3.30.40.10">
    <property type="entry name" value="Zinc/RING finger domain, C3HC4 (zinc finger)"/>
    <property type="match status" value="1"/>
</dbReference>
<dbReference type="InterPro" id="IPR013083">
    <property type="entry name" value="Znf_RING/FYVE/PHD"/>
</dbReference>
<comment type="caution">
    <text evidence="7">The sequence shown here is derived from an EMBL/GenBank/DDBJ whole genome shotgun (WGS) entry which is preliminary data.</text>
</comment>
<evidence type="ECO:0000256" key="2">
    <source>
        <dbReference type="ARBA" id="ARBA00022771"/>
    </source>
</evidence>